<dbReference type="PIRSF" id="PIRSF034586">
    <property type="entry name" value="Vir_effector_SfrC"/>
    <property type="match status" value="1"/>
</dbReference>
<keyword evidence="2" id="KW-1185">Reference proteome</keyword>
<dbReference type="RefSeq" id="WP_057082754.1">
    <property type="nucleotide sequence ID" value="NZ_CP104920.1"/>
</dbReference>
<reference evidence="1 2" key="1">
    <citation type="submission" date="2023-10" db="EMBL/GenBank/DDBJ databases">
        <title>Clonality and diversity in the soft rot Dickeya solani phytopathogen.</title>
        <authorList>
            <person name="Pedron J."/>
            <person name="Van Gijisegem F."/>
            <person name="Portier P."/>
            <person name="Taghouti G."/>
        </authorList>
    </citation>
    <scope>NUCLEOTIDE SEQUENCE [LARGE SCALE GENOMIC DNA]</scope>
    <source>
        <strain evidence="1 2">FVG2-MFV017-A9</strain>
    </source>
</reference>
<organism evidence="1 2">
    <name type="scientific">Dickeya solani</name>
    <dbReference type="NCBI Taxonomy" id="1089444"/>
    <lineage>
        <taxon>Bacteria</taxon>
        <taxon>Pseudomonadati</taxon>
        <taxon>Pseudomonadota</taxon>
        <taxon>Gammaproteobacteria</taxon>
        <taxon>Enterobacterales</taxon>
        <taxon>Pectobacteriaceae</taxon>
        <taxon>Dickeya</taxon>
    </lineage>
</organism>
<evidence type="ECO:0000313" key="2">
    <source>
        <dbReference type="Proteomes" id="UP001187868"/>
    </source>
</evidence>
<sequence length="915" mass="102971">MSTLTPEQLVQHWYAVEEGAGQAIDWIQSTRENAPRLDAEADSLIYKLRRSRNKARSLAQAAEKPMTIGFFGLSQAGKSYLISALAADDNGRLETCLGGKRLDFLSHINPPGGGKEATGLVTRFSRQAVTRDERYPVELQLFSEVEIGKILANAFIHDFNQEKIDWQYDEAAVAGRLQQLSSCKRATPVAGVTSDDVVSLWDYLVHHAENSQKKLAASFWPTAVALAPWLEIEDRARLFSILWGDIPELTEAYGRLARTLQRLSGAQTVLAPLQALVQQQGMLVQTDSIINVDMLERLNTASDSQITVCPYLAGQGLPPVALSLAELTVLTAELVIPLSESSKEPLFNQVNLLDFPGYRGRLGVESMDGVRHAVNGDEANPLAQLILRGKVAYLFERYTDNQEMNVLVLCTASDKQSDVRDVGGVLDEWIRHTQGVDAESRQKRPCGLVWALTRFDLRVGQSLSLGESLLRQSWGDGGMIKMAMTERFGQYPWMQQWLPGQAFNNTFLVRKPCQQPSFLQLRDNSEIGVREENCDQLRLVRQTFIEDDAVCRHIDQPEAAWEAMMTLNDGGMRRMADYLSRVAQRDMKLQRIAEQLDDVRYELVENRLANWYQQEGEQAFTHKQRIASDILRVLQARTAVHGELLESLLPARRDLLDLYMQEWVLAPAVDDPVSASESIPETYTTAHLGVGLDVDLFGDTDSGASVVIDPVAAPFSHREKNRQENHETVFARRAIQFWINYLRTLPENRELIEQLAVPQQIMAFLIDELITAGQRMRLEDQLVSQLVNTAQAGVRREKMADRQVTRVLRLLGDFTTWLGFLSLPEGKRPPSRANPGYAIFARPERQPLSWGNDERLFRLPAQPVSYTAFFIYDWLVGLREVIVENAGHSAGREISASQNERLGDIIRLIKPPISE</sequence>
<dbReference type="InterPro" id="IPR017030">
    <property type="entry name" value="Vir_effector_SfrC"/>
</dbReference>
<protein>
    <submittedName>
        <fullName evidence="1">Virulence factor SrfC family protein</fullName>
    </submittedName>
</protein>
<accession>A0ABU4ENK5</accession>
<gene>
    <name evidence="1" type="ORF">RUJ08_19840</name>
</gene>
<dbReference type="EMBL" id="JAWLLM010000020">
    <property type="protein sequence ID" value="MDV7044382.1"/>
    <property type="molecule type" value="Genomic_DNA"/>
</dbReference>
<name>A0ABU4ENK5_9GAMM</name>
<dbReference type="Pfam" id="PF10139">
    <property type="entry name" value="Virul_Fac"/>
    <property type="match status" value="1"/>
</dbReference>
<proteinExistence type="predicted"/>
<dbReference type="Proteomes" id="UP001187868">
    <property type="component" value="Unassembled WGS sequence"/>
</dbReference>
<evidence type="ECO:0000313" key="1">
    <source>
        <dbReference type="EMBL" id="MDV7044382.1"/>
    </source>
</evidence>
<comment type="caution">
    <text evidence="1">The sequence shown here is derived from an EMBL/GenBank/DDBJ whole genome shotgun (WGS) entry which is preliminary data.</text>
</comment>